<name>A0ABZ1I5I0_9PSEU</name>
<evidence type="ECO:0000313" key="3">
    <source>
        <dbReference type="Proteomes" id="UP001330812"/>
    </source>
</evidence>
<sequence>MSLSTVPPPDVLLPAFPTLLQGLHVLERGNDEVQIGLDPRHGLVVTGLAPSVVALVRRLDGSRGLDAVLAESEHLDQLRLLLKQLTALGLVTEAPTHAARRVETGFWSLRARHHQTALTERRRHSLVSVRGDGRIAVAVAALLANAGVGNLDVRAGGVVTEADLGSGYTSAELGLPRRRALQNVLARVAPEVSTARNQQRAPDVVVLTDAVVPAPELVAGLADDGVTYLPARVRDGTVIVGPLVVPGRSTCLRCCDLTKTDLDDSWPRVAAQLVGVDQRPDLATVQACASLAVAQALRVLSPSAEPPPAWNSTLELDPFEGRLRHRYWEPHPGCDCGAPETPLDTTSETAPQAAPPET</sequence>
<protein>
    <recommendedName>
        <fullName evidence="4">TOMM leader peptide-binding protein</fullName>
    </recommendedName>
</protein>
<evidence type="ECO:0000256" key="1">
    <source>
        <dbReference type="SAM" id="MobiDB-lite"/>
    </source>
</evidence>
<feature type="region of interest" description="Disordered" evidence="1">
    <location>
        <begin position="336"/>
        <end position="358"/>
    </location>
</feature>
<organism evidence="2 3">
    <name type="scientific">Amycolatopsis rhabdoformis</name>
    <dbReference type="NCBI Taxonomy" id="1448059"/>
    <lineage>
        <taxon>Bacteria</taxon>
        <taxon>Bacillati</taxon>
        <taxon>Actinomycetota</taxon>
        <taxon>Actinomycetes</taxon>
        <taxon>Pseudonocardiales</taxon>
        <taxon>Pseudonocardiaceae</taxon>
        <taxon>Amycolatopsis</taxon>
    </lineage>
</organism>
<proteinExistence type="predicted"/>
<accession>A0ABZ1I5I0</accession>
<dbReference type="Proteomes" id="UP001330812">
    <property type="component" value="Chromosome"/>
</dbReference>
<gene>
    <name evidence="2" type="ORF">VSH64_43750</name>
</gene>
<keyword evidence="3" id="KW-1185">Reference proteome</keyword>
<dbReference type="EMBL" id="CP142149">
    <property type="protein sequence ID" value="WSE29640.1"/>
    <property type="molecule type" value="Genomic_DNA"/>
</dbReference>
<dbReference type="InterPro" id="IPR035985">
    <property type="entry name" value="Ubiquitin-activating_enz"/>
</dbReference>
<dbReference type="Gene3D" id="3.40.50.720">
    <property type="entry name" value="NAD(P)-binding Rossmann-like Domain"/>
    <property type="match status" value="1"/>
</dbReference>
<dbReference type="SUPFAM" id="SSF69572">
    <property type="entry name" value="Activating enzymes of the ubiquitin-like proteins"/>
    <property type="match status" value="1"/>
</dbReference>
<dbReference type="RefSeq" id="WP_326568600.1">
    <property type="nucleotide sequence ID" value="NZ_CP142149.1"/>
</dbReference>
<evidence type="ECO:0008006" key="4">
    <source>
        <dbReference type="Google" id="ProtNLM"/>
    </source>
</evidence>
<reference evidence="2 3" key="1">
    <citation type="journal article" date="2015" name="Int. J. Syst. Evol. Microbiol.">
        <title>Amycolatopsis rhabdoformis sp. nov., an actinomycete isolated from a tropical forest soil.</title>
        <authorList>
            <person name="Souza W.R."/>
            <person name="Silva R.E."/>
            <person name="Goodfellow M."/>
            <person name="Busarakam K."/>
            <person name="Figueiro F.S."/>
            <person name="Ferreira D."/>
            <person name="Rodrigues-Filho E."/>
            <person name="Moraes L.A.B."/>
            <person name="Zucchi T.D."/>
        </authorList>
    </citation>
    <scope>NUCLEOTIDE SEQUENCE [LARGE SCALE GENOMIC DNA]</scope>
    <source>
        <strain evidence="2 3">NCIMB 14900</strain>
    </source>
</reference>
<evidence type="ECO:0000313" key="2">
    <source>
        <dbReference type="EMBL" id="WSE29640.1"/>
    </source>
</evidence>